<reference evidence="1" key="1">
    <citation type="submission" date="2013-11" db="EMBL/GenBank/DDBJ databases">
        <title>Microbial diversity, functional groups and degradation webs in Northern and Southern Mediterranean and Red Sea marine crude oil polluted sites.</title>
        <authorList>
            <person name="Daffonchio D."/>
            <person name="Mapelli F."/>
            <person name="Ferrer M."/>
            <person name="Richter M."/>
            <person name="Cherif A."/>
            <person name="Malkawi H.I."/>
            <person name="Yakimov M.M."/>
            <person name="Abdel-Fattah Y.R."/>
            <person name="Blaghen M."/>
            <person name="Golyshin P.N."/>
            <person name="Kalogerakis N."/>
            <person name="Boon N."/>
            <person name="Magagnini M."/>
            <person name="Fava F."/>
        </authorList>
    </citation>
    <scope>NUCLEOTIDE SEQUENCE</scope>
</reference>
<proteinExistence type="predicted"/>
<sequence>MLNRLQESDIKLLRVFYAVASCNGFTAAEPVLRMQR</sequence>
<name>A0A1B6NTT6_9ZZZZ</name>
<organism evidence="1">
    <name type="scientific">marine sediment metagenome</name>
    <dbReference type="NCBI Taxonomy" id="412755"/>
    <lineage>
        <taxon>unclassified sequences</taxon>
        <taxon>metagenomes</taxon>
        <taxon>ecological metagenomes</taxon>
    </lineage>
</organism>
<gene>
    <name evidence="1" type="ORF">MGSAQ_001731</name>
</gene>
<protein>
    <submittedName>
        <fullName evidence="1">Uncharacterized protein</fullName>
    </submittedName>
</protein>
<feature type="non-terminal residue" evidence="1">
    <location>
        <position position="36"/>
    </location>
</feature>
<evidence type="ECO:0000313" key="1">
    <source>
        <dbReference type="EMBL" id="KTF06773.1"/>
    </source>
</evidence>
<dbReference type="EMBL" id="AYSL01000947">
    <property type="protein sequence ID" value="KTF06773.1"/>
    <property type="molecule type" value="Genomic_DNA"/>
</dbReference>
<dbReference type="AlphaFoldDB" id="A0A1B6NTT6"/>
<comment type="caution">
    <text evidence="1">The sequence shown here is derived from an EMBL/GenBank/DDBJ whole genome shotgun (WGS) entry which is preliminary data.</text>
</comment>
<accession>A0A1B6NTT6</accession>